<dbReference type="OrthoDB" id="9807414at2"/>
<evidence type="ECO:0000313" key="3">
    <source>
        <dbReference type="Proteomes" id="UP000293550"/>
    </source>
</evidence>
<dbReference type="SUPFAM" id="SSF53756">
    <property type="entry name" value="UDP-Glycosyltransferase/glycogen phosphorylase"/>
    <property type="match status" value="1"/>
</dbReference>
<dbReference type="PANTHER" id="PTHR45947:SF3">
    <property type="entry name" value="SULFOQUINOVOSYL TRANSFERASE SQD2"/>
    <property type="match status" value="1"/>
</dbReference>
<dbReference type="AlphaFoldDB" id="A0A4Q7DKA2"/>
<evidence type="ECO:0000259" key="1">
    <source>
        <dbReference type="Pfam" id="PF13439"/>
    </source>
</evidence>
<dbReference type="EMBL" id="SCFB01000002">
    <property type="protein sequence ID" value="RZI46810.1"/>
    <property type="molecule type" value="Genomic_DNA"/>
</dbReference>
<comment type="caution">
    <text evidence="2">The sequence shown here is derived from an EMBL/GenBank/DDBJ whole genome shotgun (WGS) entry which is preliminary data.</text>
</comment>
<name>A0A4Q7DKA2_9PROT</name>
<proteinExistence type="predicted"/>
<accession>A0A4Q7DKA2</accession>
<sequence>MVGKIPRVLQVLPALKSGGVEKATLDWAQILCQQAPTFVTSAGGGLVKHLEASGVAHLPLPLDKKSPWALWLNAKALCQVIKEHNIQLVHVRSRAPAWSALWAARRMKVPFITTYHGVYNAHNRLKRFYNSVMARGDHVIAISEYVARHIQSEHGHLKPNVVVIPEGIDTDVFDPTSVSCEQVEALKQQWGVPPNKFLIMLPGRLTRWKGQGVLVGALKGLSDLPVHVVFLGSDQGRTDYSDRLRQETKDLPVTFVPSCEYMPTAYAAADLVLSCSIEPEAFGRVTAEALSMARPYIGTDLGATPELCLEGQTGFLIPANDFDALAVTIRNLFALAMDEKTRMGLVARQHISDNFSLKQMTAKTLDLYQLLIG</sequence>
<protein>
    <submittedName>
        <fullName evidence="2">Glycosyltransferase</fullName>
    </submittedName>
</protein>
<feature type="domain" description="Glycosyltransferase subfamily 4-like N-terminal" evidence="1">
    <location>
        <begin position="18"/>
        <end position="171"/>
    </location>
</feature>
<dbReference type="CDD" id="cd03819">
    <property type="entry name" value="GT4_WavL-like"/>
    <property type="match status" value="1"/>
</dbReference>
<dbReference type="Pfam" id="PF13439">
    <property type="entry name" value="Glyco_transf_4"/>
    <property type="match status" value="1"/>
</dbReference>
<evidence type="ECO:0000313" key="2">
    <source>
        <dbReference type="EMBL" id="RZI46810.1"/>
    </source>
</evidence>
<dbReference type="PANTHER" id="PTHR45947">
    <property type="entry name" value="SULFOQUINOVOSYL TRANSFERASE SQD2"/>
    <property type="match status" value="1"/>
</dbReference>
<dbReference type="Gene3D" id="3.40.50.2000">
    <property type="entry name" value="Glycogen Phosphorylase B"/>
    <property type="match status" value="2"/>
</dbReference>
<dbReference type="Pfam" id="PF13692">
    <property type="entry name" value="Glyco_trans_1_4"/>
    <property type="match status" value="1"/>
</dbReference>
<dbReference type="GO" id="GO:0016757">
    <property type="term" value="F:glycosyltransferase activity"/>
    <property type="evidence" value="ECO:0007669"/>
    <property type="project" value="UniProtKB-ARBA"/>
</dbReference>
<dbReference type="InterPro" id="IPR028098">
    <property type="entry name" value="Glyco_trans_4-like_N"/>
</dbReference>
<organism evidence="2 3">
    <name type="scientific">Candidatus Finniella inopinata</name>
    <dbReference type="NCBI Taxonomy" id="1696036"/>
    <lineage>
        <taxon>Bacteria</taxon>
        <taxon>Pseudomonadati</taxon>
        <taxon>Pseudomonadota</taxon>
        <taxon>Alphaproteobacteria</taxon>
        <taxon>Holosporales</taxon>
        <taxon>Candidatus Paracaedibacteraceae</taxon>
        <taxon>Candidatus Finniella</taxon>
    </lineage>
</organism>
<keyword evidence="2" id="KW-0808">Transferase</keyword>
<gene>
    <name evidence="2" type="ORF">EQU50_00870</name>
</gene>
<keyword evidence="3" id="KW-1185">Reference proteome</keyword>
<dbReference type="InterPro" id="IPR050194">
    <property type="entry name" value="Glycosyltransferase_grp1"/>
</dbReference>
<dbReference type="RefSeq" id="WP_130153284.1">
    <property type="nucleotide sequence ID" value="NZ_SCFB01000002.1"/>
</dbReference>
<reference evidence="2 3" key="1">
    <citation type="submission" date="2018-10" db="EMBL/GenBank/DDBJ databases">
        <title>An updated phylogeny of the Alphaproteobacteria reveals that the parasitic Rickettsiales and Holosporales have independent origins.</title>
        <authorList>
            <person name="Munoz-Gomez S.A."/>
            <person name="Hess S."/>
            <person name="Burger G."/>
            <person name="Lang B.F."/>
            <person name="Susko E."/>
            <person name="Slamovits C.H."/>
            <person name="Roger A.J."/>
        </authorList>
    </citation>
    <scope>NUCLEOTIDE SEQUENCE [LARGE SCALE GENOMIC DNA]</scope>
    <source>
        <strain evidence="2">HOLO01</strain>
    </source>
</reference>
<dbReference type="Proteomes" id="UP000293550">
    <property type="component" value="Unassembled WGS sequence"/>
</dbReference>